<dbReference type="RefSeq" id="WP_217138767.1">
    <property type="nucleotide sequence ID" value="NZ_JAFMOS010000543.1"/>
</dbReference>
<dbReference type="InterPro" id="IPR009075">
    <property type="entry name" value="AcylCo_DH/oxidase_C"/>
</dbReference>
<sequence>MADITKLYPQLNELNAVLTAAGKLSEYNPDHAVTGFDHPELMSIACIGIPSRFNPWETAAFSDVDYSHHLQIIEYLSRTDASAMMMLPGASLSTRAILTLGTEQQQARFFSCFEHSPAWTFFAVTEPGVGSDATAVSCELTQNSQGWWLNGQKMLVGGAMRASAGLVFARYEQTHRLVMVFPQGKTGALQRELLDTFGLAGASLTRLTMTNLHIKEDDILGLGRRGLQQGLNALSKVFERHRPMVAAMALGTTYGLLKALETRPLPVAAKNWLAGQWRKYHALFQQMLTLAQGYHSGQQQYAQTSRLKLSATRLVEETARHLPDWLATQDWLEDTFLRKRYRDSFAFEYMEGTSNIHLLNSFRPPETRGDQYHAVP</sequence>
<organism evidence="4 5">
    <name type="scientific">Rahnella perminowiae</name>
    <dbReference type="NCBI Taxonomy" id="2816244"/>
    <lineage>
        <taxon>Bacteria</taxon>
        <taxon>Pseudomonadati</taxon>
        <taxon>Pseudomonadota</taxon>
        <taxon>Gammaproteobacteria</taxon>
        <taxon>Enterobacterales</taxon>
        <taxon>Yersiniaceae</taxon>
        <taxon>Rahnella</taxon>
    </lineage>
</organism>
<feature type="domain" description="Acyl-CoA dehydrogenase/oxidase C-terminal" evidence="2">
    <location>
        <begin position="229"/>
        <end position="359"/>
    </location>
</feature>
<evidence type="ECO:0000259" key="3">
    <source>
        <dbReference type="Pfam" id="PF02770"/>
    </source>
</evidence>
<dbReference type="InterPro" id="IPR006091">
    <property type="entry name" value="Acyl-CoA_Oxase/DH_mid-dom"/>
</dbReference>
<evidence type="ECO:0000256" key="1">
    <source>
        <dbReference type="ARBA" id="ARBA00022630"/>
    </source>
</evidence>
<dbReference type="EMBL" id="JAFMOU010000070">
    <property type="protein sequence ID" value="MBU9836348.1"/>
    <property type="molecule type" value="Genomic_DNA"/>
</dbReference>
<dbReference type="Pfam" id="PF02770">
    <property type="entry name" value="Acyl-CoA_dh_M"/>
    <property type="match status" value="1"/>
</dbReference>
<keyword evidence="1" id="KW-0285">Flavoprotein</keyword>
<proteinExistence type="predicted"/>
<reference evidence="4 5" key="1">
    <citation type="submission" date="2021-03" db="EMBL/GenBank/DDBJ databases">
        <title>Five novel Rahnella species.</title>
        <authorList>
            <person name="Brady C."/>
            <person name="Asselin J."/>
            <person name="Beer S."/>
            <person name="Bruberg M.B."/>
            <person name="Crampton B."/>
            <person name="Venter S."/>
            <person name="Arnold D."/>
            <person name="Denman S."/>
        </authorList>
    </citation>
    <scope>NUCLEOTIDE SEQUENCE [LARGE SCALE GENOMIC DNA]</scope>
    <source>
        <strain evidence="4 5">L72c</strain>
    </source>
</reference>
<protein>
    <submittedName>
        <fullName evidence="4">Acyl-CoA/acyl-ACP dehydrogenase</fullName>
    </submittedName>
</protein>
<evidence type="ECO:0000313" key="5">
    <source>
        <dbReference type="Proteomes" id="UP000699865"/>
    </source>
</evidence>
<gene>
    <name evidence="4" type="ORF">J1786_16205</name>
</gene>
<name>A0ABS6L3B5_9GAMM</name>
<evidence type="ECO:0000259" key="2">
    <source>
        <dbReference type="Pfam" id="PF00441"/>
    </source>
</evidence>
<dbReference type="Pfam" id="PF00441">
    <property type="entry name" value="Acyl-CoA_dh_1"/>
    <property type="match status" value="1"/>
</dbReference>
<comment type="caution">
    <text evidence="4">The sequence shown here is derived from an EMBL/GenBank/DDBJ whole genome shotgun (WGS) entry which is preliminary data.</text>
</comment>
<dbReference type="PANTHER" id="PTHR43884">
    <property type="entry name" value="ACYL-COA DEHYDROGENASE"/>
    <property type="match status" value="1"/>
</dbReference>
<keyword evidence="5" id="KW-1185">Reference proteome</keyword>
<dbReference type="Proteomes" id="UP000699865">
    <property type="component" value="Unassembled WGS sequence"/>
</dbReference>
<accession>A0ABS6L3B5</accession>
<dbReference type="PANTHER" id="PTHR43884:SF12">
    <property type="entry name" value="ISOVALERYL-COA DEHYDROGENASE, MITOCHONDRIAL-RELATED"/>
    <property type="match status" value="1"/>
</dbReference>
<feature type="domain" description="Acyl-CoA oxidase/dehydrogenase middle" evidence="3">
    <location>
        <begin position="122"/>
        <end position="211"/>
    </location>
</feature>
<evidence type="ECO:0000313" key="4">
    <source>
        <dbReference type="EMBL" id="MBU9836348.1"/>
    </source>
</evidence>